<keyword evidence="2 12" id="KW-0436">Ligase</keyword>
<dbReference type="GO" id="GO:0006281">
    <property type="term" value="P:DNA repair"/>
    <property type="evidence" value="ECO:0007669"/>
    <property type="project" value="TreeGrafter"/>
</dbReference>
<accession>A0A6J4S2W3</accession>
<dbReference type="GO" id="GO:0003909">
    <property type="term" value="F:DNA ligase activity"/>
    <property type="evidence" value="ECO:0007669"/>
    <property type="project" value="TreeGrafter"/>
</dbReference>
<feature type="binding site" evidence="11">
    <location>
        <position position="126"/>
    </location>
    <ligand>
        <name>Mn(2+)</name>
        <dbReference type="ChEBI" id="CHEBI:29035"/>
        <label>2</label>
    </ligand>
</feature>
<dbReference type="InterPro" id="IPR036025">
    <property type="entry name" value="RtcB-like_sf"/>
</dbReference>
<dbReference type="InterPro" id="IPR001233">
    <property type="entry name" value="RtcB"/>
</dbReference>
<keyword evidence="5" id="KW-0692">RNA repair</keyword>
<dbReference type="PANTHER" id="PTHR43749:SF2">
    <property type="entry name" value="RNA-SPLICING LIGASE RTCB"/>
    <property type="match status" value="1"/>
</dbReference>
<dbReference type="AlphaFoldDB" id="A0A6J4S2W3"/>
<evidence type="ECO:0000256" key="5">
    <source>
        <dbReference type="ARBA" id="ARBA00022800"/>
    </source>
</evidence>
<evidence type="ECO:0000256" key="3">
    <source>
        <dbReference type="ARBA" id="ARBA00022723"/>
    </source>
</evidence>
<protein>
    <recommendedName>
        <fullName evidence="1">3'-phosphate/5'-hydroxy nucleic acid ligase</fullName>
        <ecNumber evidence="1">6.5.1.8</ecNumber>
    </recommendedName>
</protein>
<keyword evidence="4 10" id="KW-0547">Nucleotide-binding</keyword>
<dbReference type="EC" id="6.5.1.8" evidence="1"/>
<dbReference type="GO" id="GO:0030145">
    <property type="term" value="F:manganese ion binding"/>
    <property type="evidence" value="ECO:0007669"/>
    <property type="project" value="TreeGrafter"/>
</dbReference>
<evidence type="ECO:0000313" key="12">
    <source>
        <dbReference type="EMBL" id="CAA9488427.1"/>
    </source>
</evidence>
<evidence type="ECO:0000256" key="6">
    <source>
        <dbReference type="ARBA" id="ARBA00023134"/>
    </source>
</evidence>
<dbReference type="SUPFAM" id="SSF103365">
    <property type="entry name" value="Hypothetical protein PH1602"/>
    <property type="match status" value="2"/>
</dbReference>
<dbReference type="PANTHER" id="PTHR43749">
    <property type="entry name" value="RNA-SPLICING LIGASE RTCB"/>
    <property type="match status" value="1"/>
</dbReference>
<evidence type="ECO:0000256" key="2">
    <source>
        <dbReference type="ARBA" id="ARBA00022598"/>
    </source>
</evidence>
<dbReference type="Pfam" id="PF01139">
    <property type="entry name" value="RtcB"/>
    <property type="match status" value="2"/>
</dbReference>
<feature type="binding site" evidence="11">
    <location>
        <position position="30"/>
    </location>
    <ligand>
        <name>Mn(2+)</name>
        <dbReference type="ChEBI" id="CHEBI:29035"/>
        <label>1</label>
    </ligand>
</feature>
<evidence type="ECO:0000256" key="10">
    <source>
        <dbReference type="PIRSR" id="PIRSR601233-2"/>
    </source>
</evidence>
<evidence type="ECO:0000256" key="1">
    <source>
        <dbReference type="ARBA" id="ARBA00012726"/>
    </source>
</evidence>
<feature type="active site" description="GMP-histidine intermediate" evidence="9">
    <location>
        <position position="272"/>
    </location>
</feature>
<feature type="binding site" evidence="11">
    <location>
        <position position="109"/>
    </location>
    <ligand>
        <name>Mn(2+)</name>
        <dbReference type="ChEBI" id="CHEBI:29035"/>
        <label>1</label>
    </ligand>
</feature>
<organism evidence="12">
    <name type="scientific">uncultured Solirubrobacterales bacterium</name>
    <dbReference type="NCBI Taxonomy" id="768556"/>
    <lineage>
        <taxon>Bacteria</taxon>
        <taxon>Bacillati</taxon>
        <taxon>Actinomycetota</taxon>
        <taxon>Thermoleophilia</taxon>
        <taxon>Solirubrobacterales</taxon>
        <taxon>environmental samples</taxon>
    </lineage>
</organism>
<sequence length="398" mass="42906">MADHHPGYGMPIGGVAAWTDKISPNGVGFDIACGNKAVLTDLDAQLLRPDLPRVMDEINKRISFGMGRRNNEPVDHPVLDAIREASFEPQRALLASAADQLGTVGGGNHYVDLLEDEAGRVWVGVHFGSRGFGHKTATGFLALAQGKAFGEHAAEGGMDTGPVLLDTETELGQGYVEAMQLAGDYAYAGRDIVVDKVLEILGARSQLEVHNHHNFAWRERHQGRDVWVVRKGATPAFPGQLGFVGGSMGTFCVILEGVEAPESADALYSTVHGAGRVMSRTEAAGKSRRRWACSARDCDWVQPPKTHKPPTCPTCGGTRFSKRWVQERPGRVDWPTVRAELAARGIELRGGGADEAPEVYKDLHEVLAAQGGTIRVRHRLTPLGVAMAGPEVADPYKD</sequence>
<dbReference type="Gene3D" id="3.90.1860.10">
    <property type="entry name" value="tRNA-splicing ligase RtcB"/>
    <property type="match status" value="2"/>
</dbReference>
<evidence type="ECO:0000256" key="8">
    <source>
        <dbReference type="ARBA" id="ARBA00047746"/>
    </source>
</evidence>
<feature type="binding site" evidence="10">
    <location>
        <begin position="272"/>
        <end position="275"/>
    </location>
    <ligand>
        <name>GMP</name>
        <dbReference type="ChEBI" id="CHEBI:58115"/>
    </ligand>
</feature>
<evidence type="ECO:0000256" key="9">
    <source>
        <dbReference type="PIRSR" id="PIRSR601233-1"/>
    </source>
</evidence>
<proteinExistence type="predicted"/>
<dbReference type="GO" id="GO:0005525">
    <property type="term" value="F:GTP binding"/>
    <property type="evidence" value="ECO:0007669"/>
    <property type="project" value="UniProtKB-KW"/>
</dbReference>
<name>A0A6J4S2W3_9ACTN</name>
<dbReference type="GO" id="GO:0170057">
    <property type="term" value="F:RNA ligase (GTP) activity"/>
    <property type="evidence" value="ECO:0007669"/>
    <property type="project" value="UniProtKB-EC"/>
</dbReference>
<dbReference type="GO" id="GO:0006396">
    <property type="term" value="P:RNA processing"/>
    <property type="evidence" value="ECO:0007669"/>
    <property type="project" value="InterPro"/>
</dbReference>
<feature type="binding site" evidence="11">
    <location>
        <position position="213"/>
    </location>
    <ligand>
        <name>Mn(2+)</name>
        <dbReference type="ChEBI" id="CHEBI:29035"/>
        <label>2</label>
    </ligand>
</feature>
<dbReference type="InterPro" id="IPR052915">
    <property type="entry name" value="RtcB-like"/>
</dbReference>
<dbReference type="EMBL" id="CADCVV010000046">
    <property type="protein sequence ID" value="CAA9488427.1"/>
    <property type="molecule type" value="Genomic_DNA"/>
</dbReference>
<gene>
    <name evidence="12" type="ORF">AVDCRST_MAG17-625</name>
</gene>
<reference evidence="12" key="1">
    <citation type="submission" date="2020-02" db="EMBL/GenBank/DDBJ databases">
        <authorList>
            <person name="Meier V. D."/>
        </authorList>
    </citation>
    <scope>NUCLEOTIDE SEQUENCE</scope>
    <source>
        <strain evidence="12">AVDCRST_MAG17</strain>
    </source>
</reference>
<evidence type="ECO:0000256" key="11">
    <source>
        <dbReference type="PIRSR" id="PIRSR601233-3"/>
    </source>
</evidence>
<comment type="catalytic activity">
    <reaction evidence="8">
        <text>a 3'-end 3'-phospho-ribonucleotide-RNA + a 5'-end dephospho-ribonucleoside-RNA + GTP = a ribonucleotidyl-ribonucleotide-RNA + GMP + diphosphate</text>
        <dbReference type="Rhea" id="RHEA:68076"/>
        <dbReference type="Rhea" id="RHEA-COMP:10463"/>
        <dbReference type="Rhea" id="RHEA-COMP:13936"/>
        <dbReference type="Rhea" id="RHEA-COMP:17355"/>
        <dbReference type="ChEBI" id="CHEBI:33019"/>
        <dbReference type="ChEBI" id="CHEBI:37565"/>
        <dbReference type="ChEBI" id="CHEBI:58115"/>
        <dbReference type="ChEBI" id="CHEBI:83062"/>
        <dbReference type="ChEBI" id="CHEBI:138284"/>
        <dbReference type="ChEBI" id="CHEBI:173118"/>
        <dbReference type="EC" id="6.5.1.8"/>
    </reaction>
</comment>
<keyword evidence="7 11" id="KW-0464">Manganese</keyword>
<feature type="binding site" evidence="10">
    <location>
        <begin position="213"/>
        <end position="214"/>
    </location>
    <ligand>
        <name>GMP</name>
        <dbReference type="ChEBI" id="CHEBI:58115"/>
    </ligand>
</feature>
<keyword evidence="3 11" id="KW-0479">Metal-binding</keyword>
<evidence type="ECO:0000256" key="7">
    <source>
        <dbReference type="ARBA" id="ARBA00023211"/>
    </source>
</evidence>
<dbReference type="GO" id="GO:0042245">
    <property type="term" value="P:RNA repair"/>
    <property type="evidence" value="ECO:0007669"/>
    <property type="project" value="UniProtKB-KW"/>
</dbReference>
<feature type="binding site" evidence="10">
    <location>
        <begin position="245"/>
        <end position="248"/>
    </location>
    <ligand>
        <name>GMP</name>
        <dbReference type="ChEBI" id="CHEBI:58115"/>
    </ligand>
</feature>
<comment type="cofactor">
    <cofactor evidence="11">
        <name>Mn(2+)</name>
        <dbReference type="ChEBI" id="CHEBI:29035"/>
    </cofactor>
    <text evidence="11">Binds 2 manganese ions per subunit.</text>
</comment>
<evidence type="ECO:0000256" key="4">
    <source>
        <dbReference type="ARBA" id="ARBA00022741"/>
    </source>
</evidence>
<keyword evidence="6 10" id="KW-0342">GTP-binding</keyword>